<reference evidence="5 6" key="1">
    <citation type="submission" date="2019-06" db="EMBL/GenBank/DDBJ databases">
        <title>Genome sequence of Janthinobacterium lividum UCD_MED1.</title>
        <authorList>
            <person name="De Leon M.E."/>
            <person name="Jospin G."/>
        </authorList>
    </citation>
    <scope>NUCLEOTIDE SEQUENCE [LARGE SCALE GENOMIC DNA]</scope>
    <source>
        <strain evidence="5 6">UCD_MED1</strain>
    </source>
</reference>
<comment type="caution">
    <text evidence="5">The sequence shown here is derived from an EMBL/GenBank/DDBJ whole genome shotgun (WGS) entry which is preliminary data.</text>
</comment>
<dbReference type="RefSeq" id="WP_034752436.1">
    <property type="nucleotide sequence ID" value="NZ_JFYR01000012.1"/>
</dbReference>
<dbReference type="Proteomes" id="UP000305681">
    <property type="component" value="Unassembled WGS sequence"/>
</dbReference>
<dbReference type="PANTHER" id="PTHR22855">
    <property type="entry name" value="ACETYL, PROPIONYL, PYRUVATE, AND GLUTACONYL CARBOXYLASE-RELATED"/>
    <property type="match status" value="1"/>
</dbReference>
<dbReference type="InterPro" id="IPR045190">
    <property type="entry name" value="MCCB/AccD1-like"/>
</dbReference>
<name>A0A031GP77_9BURK</name>
<evidence type="ECO:0000313" key="6">
    <source>
        <dbReference type="Proteomes" id="UP000305681"/>
    </source>
</evidence>
<dbReference type="GO" id="GO:1905202">
    <property type="term" value="C:methylcrotonoyl-CoA carboxylase complex"/>
    <property type="evidence" value="ECO:0007669"/>
    <property type="project" value="TreeGrafter"/>
</dbReference>
<dbReference type="Gene3D" id="3.90.226.10">
    <property type="entry name" value="2-enoyl-CoA Hydratase, Chain A, domain 1"/>
    <property type="match status" value="2"/>
</dbReference>
<evidence type="ECO:0000256" key="1">
    <source>
        <dbReference type="ARBA" id="ARBA00006102"/>
    </source>
</evidence>
<dbReference type="PROSITE" id="PS50980">
    <property type="entry name" value="COA_CT_NTER"/>
    <property type="match status" value="1"/>
</dbReference>
<evidence type="ECO:0000259" key="4">
    <source>
        <dbReference type="PROSITE" id="PS50989"/>
    </source>
</evidence>
<dbReference type="eggNOG" id="COG4799">
    <property type="taxonomic scope" value="Bacteria"/>
</dbReference>
<dbReference type="InterPro" id="IPR029045">
    <property type="entry name" value="ClpP/crotonase-like_dom_sf"/>
</dbReference>
<comment type="pathway">
    <text evidence="2">Amino-acid degradation; L-leucine degradation.</text>
</comment>
<sequence>MPHIESKLNPRSEDFKANAAAMQAIVDDLRDKVEKIAAGGGEAAAAKHLARGKLLPRDRVQMLLDPGTPFLEFSQMAAYAMYQDAKGVDAAPAAGIITGIGRVSGQECVIVCNDATVKGGTYYPMTVKKHLRAQEIADQNNLPCIYLVDSGGANLPNQDDVFPDRDHFGRIFYNQANLSAKGIPQIAVVMGSCTAGGAYVPAMSDESIIVKEQGTIFLGGPPLVKAATGEVVTAEDLGGGDVHTRLSGVVDHLAQNDLHALSLARTIVSNLNRTKPQQMALRESVEPKYPTQELYGVIPVDTRKPFDVREVIARIVDGSDFDEFKARYGTTLICGFAHIYGVKVGIIANNGILFSESALKGTHFIELCCQRKIPLVFLQNITGFMVGRKYENEGIARNGAKMVTAVATAAVPKFTVIIGGSFGAGNYGMCGRAFSPRFMWMWPNARISVMGGDQAASVLATVKRDGIEGKGGQWSADEEAAFKQPIKDQYEHQGHPYYATARLWDDGVIDPADTRMVLGLGLSAALNAEIPDTKFGVFRM</sequence>
<dbReference type="InterPro" id="IPR034733">
    <property type="entry name" value="AcCoA_carboxyl_beta"/>
</dbReference>
<dbReference type="OrthoDB" id="9803706at2"/>
<accession>A0A031GP77</accession>
<evidence type="ECO:0000256" key="2">
    <source>
        <dbReference type="ARBA" id="ARBA00046317"/>
    </source>
</evidence>
<dbReference type="EMBL" id="VDGE01000011">
    <property type="protein sequence ID" value="TNC74046.1"/>
    <property type="molecule type" value="Genomic_DNA"/>
</dbReference>
<dbReference type="InterPro" id="IPR011763">
    <property type="entry name" value="COA_CT_C"/>
</dbReference>
<proteinExistence type="inferred from homology"/>
<evidence type="ECO:0000313" key="5">
    <source>
        <dbReference type="EMBL" id="TNC74046.1"/>
    </source>
</evidence>
<dbReference type="PANTHER" id="PTHR22855:SF13">
    <property type="entry name" value="METHYLCROTONOYL-COA CARBOXYLASE BETA CHAIN, MITOCHONDRIAL"/>
    <property type="match status" value="1"/>
</dbReference>
<protein>
    <submittedName>
        <fullName evidence="5">Methylcrotonoyl-CoA carboxylase</fullName>
    </submittedName>
</protein>
<feature type="domain" description="CoA carboxyltransferase N-terminal" evidence="3">
    <location>
        <begin position="22"/>
        <end position="283"/>
    </location>
</feature>
<feature type="domain" description="CoA carboxyltransferase C-terminal" evidence="4">
    <location>
        <begin position="286"/>
        <end position="532"/>
    </location>
</feature>
<dbReference type="GO" id="GO:0006552">
    <property type="term" value="P:L-leucine catabolic process"/>
    <property type="evidence" value="ECO:0007669"/>
    <property type="project" value="TreeGrafter"/>
</dbReference>
<dbReference type="FunFam" id="3.90.226.10:FF:000007">
    <property type="entry name" value="Methylcrotonoyl-CoA carboxylase subunit beta"/>
    <property type="match status" value="1"/>
</dbReference>
<evidence type="ECO:0000259" key="3">
    <source>
        <dbReference type="PROSITE" id="PS50980"/>
    </source>
</evidence>
<dbReference type="PROSITE" id="PS50989">
    <property type="entry name" value="COA_CT_CTER"/>
    <property type="match status" value="1"/>
</dbReference>
<dbReference type="AlphaFoldDB" id="A0A031GP77"/>
<dbReference type="Pfam" id="PF01039">
    <property type="entry name" value="Carboxyl_trans"/>
    <property type="match status" value="1"/>
</dbReference>
<dbReference type="InterPro" id="IPR011762">
    <property type="entry name" value="COA_CT_N"/>
</dbReference>
<dbReference type="GO" id="GO:0004485">
    <property type="term" value="F:methylcrotonoyl-CoA carboxylase activity"/>
    <property type="evidence" value="ECO:0007669"/>
    <property type="project" value="TreeGrafter"/>
</dbReference>
<gene>
    <name evidence="5" type="ORF">FHI69_23055</name>
</gene>
<dbReference type="SUPFAM" id="SSF52096">
    <property type="entry name" value="ClpP/crotonase"/>
    <property type="match status" value="2"/>
</dbReference>
<organism evidence="5 6">
    <name type="scientific">Janthinobacterium lividum</name>
    <dbReference type="NCBI Taxonomy" id="29581"/>
    <lineage>
        <taxon>Bacteria</taxon>
        <taxon>Pseudomonadati</taxon>
        <taxon>Pseudomonadota</taxon>
        <taxon>Betaproteobacteria</taxon>
        <taxon>Burkholderiales</taxon>
        <taxon>Oxalobacteraceae</taxon>
        <taxon>Janthinobacterium</taxon>
    </lineage>
</organism>
<dbReference type="FunFam" id="3.90.226.10:FF:000004">
    <property type="entry name" value="Methylcrotonoyl-CoA carboxylase beta chain"/>
    <property type="match status" value="1"/>
</dbReference>
<comment type="similarity">
    <text evidence="1">Belongs to the AccD/PCCB family.</text>
</comment>